<dbReference type="PANTHER" id="PTHR33452">
    <property type="entry name" value="OXIDOREDUCTASE CATD-RELATED"/>
    <property type="match status" value="1"/>
</dbReference>
<dbReference type="GO" id="GO:0005886">
    <property type="term" value="C:plasma membrane"/>
    <property type="evidence" value="ECO:0007669"/>
    <property type="project" value="UniProtKB-SubCell"/>
</dbReference>
<evidence type="ECO:0000256" key="3">
    <source>
        <dbReference type="ARBA" id="ARBA00022475"/>
    </source>
</evidence>
<organism evidence="8 9">
    <name type="scientific">Gelidibacter salicanalis</name>
    <dbReference type="NCBI Taxonomy" id="291193"/>
    <lineage>
        <taxon>Bacteria</taxon>
        <taxon>Pseudomonadati</taxon>
        <taxon>Bacteroidota</taxon>
        <taxon>Flavobacteriia</taxon>
        <taxon>Flavobacteriales</taxon>
        <taxon>Flavobacteriaceae</taxon>
        <taxon>Gelidibacter</taxon>
    </lineage>
</organism>
<dbReference type="PANTHER" id="PTHR33452:SF1">
    <property type="entry name" value="INNER MEMBRANE PROTEIN YPHA-RELATED"/>
    <property type="match status" value="1"/>
</dbReference>
<keyword evidence="4 7" id="KW-0812">Transmembrane</keyword>
<dbReference type="InterPro" id="IPR051907">
    <property type="entry name" value="DoxX-like_oxidoreductase"/>
</dbReference>
<gene>
    <name evidence="8" type="ORF">ES711_00060</name>
</gene>
<comment type="caution">
    <text evidence="8">The sequence shown here is derived from an EMBL/GenBank/DDBJ whole genome shotgun (WGS) entry which is preliminary data.</text>
</comment>
<dbReference type="Proteomes" id="UP000321734">
    <property type="component" value="Unassembled WGS sequence"/>
</dbReference>
<keyword evidence="6 7" id="KW-0472">Membrane</keyword>
<feature type="transmembrane region" description="Helical" evidence="7">
    <location>
        <begin position="86"/>
        <end position="103"/>
    </location>
</feature>
<sequence>MNTTVKNILNPGAYSNPINIVLLILRLSVGVLMLTHGWGKFVTLFGAAPIQFADPLGVGAAASLSLTVFAEVLCSILLIIGLGSRLATIPLIITMFVAIFIIHESDGFGRQELPLLYATIYIAIALLGAGKYSVDYLITKKK</sequence>
<evidence type="ECO:0000256" key="1">
    <source>
        <dbReference type="ARBA" id="ARBA00004651"/>
    </source>
</evidence>
<feature type="transmembrane region" description="Helical" evidence="7">
    <location>
        <begin position="115"/>
        <end position="134"/>
    </location>
</feature>
<keyword evidence="3" id="KW-1003">Cell membrane</keyword>
<comment type="similarity">
    <text evidence="2">Belongs to the DoxX family.</text>
</comment>
<evidence type="ECO:0000256" key="6">
    <source>
        <dbReference type="ARBA" id="ARBA00023136"/>
    </source>
</evidence>
<evidence type="ECO:0000313" key="8">
    <source>
        <dbReference type="EMBL" id="TXE10343.1"/>
    </source>
</evidence>
<dbReference type="Pfam" id="PF07681">
    <property type="entry name" value="DoxX"/>
    <property type="match status" value="1"/>
</dbReference>
<protein>
    <submittedName>
        <fullName evidence="8">DoxX family protein</fullName>
    </submittedName>
</protein>
<comment type="subcellular location">
    <subcellularLocation>
        <location evidence="1">Cell membrane</location>
        <topology evidence="1">Multi-pass membrane protein</topology>
    </subcellularLocation>
</comment>
<keyword evidence="9" id="KW-1185">Reference proteome</keyword>
<accession>A0A5C7AS08</accession>
<dbReference type="AlphaFoldDB" id="A0A5C7AS08"/>
<dbReference type="RefSeq" id="WP_146888183.1">
    <property type="nucleotide sequence ID" value="NZ_VORX01000001.1"/>
</dbReference>
<feature type="transmembrane region" description="Helical" evidence="7">
    <location>
        <begin position="58"/>
        <end position="79"/>
    </location>
</feature>
<proteinExistence type="inferred from homology"/>
<dbReference type="EMBL" id="VORX01000001">
    <property type="protein sequence ID" value="TXE10343.1"/>
    <property type="molecule type" value="Genomic_DNA"/>
</dbReference>
<dbReference type="OrthoDB" id="9813193at2"/>
<keyword evidence="5 7" id="KW-1133">Transmembrane helix</keyword>
<name>A0A5C7AS08_9FLAO</name>
<evidence type="ECO:0000256" key="7">
    <source>
        <dbReference type="SAM" id="Phobius"/>
    </source>
</evidence>
<evidence type="ECO:0000256" key="5">
    <source>
        <dbReference type="ARBA" id="ARBA00022989"/>
    </source>
</evidence>
<evidence type="ECO:0000313" key="9">
    <source>
        <dbReference type="Proteomes" id="UP000321734"/>
    </source>
</evidence>
<evidence type="ECO:0000256" key="4">
    <source>
        <dbReference type="ARBA" id="ARBA00022692"/>
    </source>
</evidence>
<reference evidence="8 9" key="1">
    <citation type="submission" date="2019-08" db="EMBL/GenBank/DDBJ databases">
        <title>Genome sequence of Gelidibacter salicanalis IC162T.</title>
        <authorList>
            <person name="Bowman J.P."/>
        </authorList>
    </citation>
    <scope>NUCLEOTIDE SEQUENCE [LARGE SCALE GENOMIC DNA]</scope>
    <source>
        <strain evidence="8 9">IC162</strain>
    </source>
</reference>
<dbReference type="InterPro" id="IPR032808">
    <property type="entry name" value="DoxX"/>
</dbReference>
<feature type="transmembrane region" description="Helical" evidence="7">
    <location>
        <begin position="20"/>
        <end position="38"/>
    </location>
</feature>
<evidence type="ECO:0000256" key="2">
    <source>
        <dbReference type="ARBA" id="ARBA00006679"/>
    </source>
</evidence>